<feature type="transmembrane region" description="Helical" evidence="1">
    <location>
        <begin position="61"/>
        <end position="83"/>
    </location>
</feature>
<evidence type="ECO:0000313" key="2">
    <source>
        <dbReference type="EMBL" id="AKU91051.1"/>
    </source>
</evidence>
<sequence>MGKVVRLPDSDRDGRRSMGVGLSLLISAGMFAGLLVLQGILRSGSSGWPVSTVPRLPKLLPFLASGAIATISITMFAAVRALLSAHLERMRRLLGVAELLSVGLAAVGTALFVAVSLAGGGRSTTVVGVLGLLLALFGAHVLAGIGMLAWLRRGARRERYHARDSIHVRLVARFWHFLAGCWLAIHLACFVL</sequence>
<dbReference type="Proteomes" id="UP000055590">
    <property type="component" value="Chromosome"/>
</dbReference>
<reference evidence="2 3" key="1">
    <citation type="submission" date="2015-08" db="EMBL/GenBank/DDBJ databases">
        <authorList>
            <person name="Babu N.S."/>
            <person name="Beckwith C.J."/>
            <person name="Beseler K.G."/>
            <person name="Brison A."/>
            <person name="Carone J.V."/>
            <person name="Caskin T.P."/>
            <person name="Diamond M."/>
            <person name="Durham M.E."/>
            <person name="Foxe J.M."/>
            <person name="Go M."/>
            <person name="Henderson B.A."/>
            <person name="Jones I.B."/>
            <person name="McGettigan J.A."/>
            <person name="Micheletti S.J."/>
            <person name="Nasrallah M.E."/>
            <person name="Ortiz D."/>
            <person name="Piller C.R."/>
            <person name="Privatt S.R."/>
            <person name="Schneider S.L."/>
            <person name="Sharp S."/>
            <person name="Smith T.C."/>
            <person name="Stanton J.D."/>
            <person name="Ullery H.E."/>
            <person name="Wilson R.J."/>
            <person name="Serrano M.G."/>
            <person name="Buck G."/>
            <person name="Lee V."/>
            <person name="Wang Y."/>
            <person name="Carvalho R."/>
            <person name="Voegtly L."/>
            <person name="Shi R."/>
            <person name="Duckworth R."/>
            <person name="Johnson A."/>
            <person name="Loviza R."/>
            <person name="Walstead R."/>
            <person name="Shah Z."/>
            <person name="Kiflezghi M."/>
            <person name="Wade K."/>
            <person name="Ball S.L."/>
            <person name="Bradley K.W."/>
            <person name="Asai D.J."/>
            <person name="Bowman C.A."/>
            <person name="Russell D.A."/>
            <person name="Pope W.H."/>
            <person name="Jacobs-Sera D."/>
            <person name="Hendrix R.W."/>
            <person name="Hatfull G.F."/>
        </authorList>
    </citation>
    <scope>NUCLEOTIDE SEQUENCE [LARGE SCALE GENOMIC DNA]</scope>
    <source>
        <strain evidence="2 3">DSM 27710</strain>
    </source>
</reference>
<evidence type="ECO:0000256" key="1">
    <source>
        <dbReference type="SAM" id="Phobius"/>
    </source>
</evidence>
<dbReference type="GO" id="GO:0016020">
    <property type="term" value="C:membrane"/>
    <property type="evidence" value="ECO:0007669"/>
    <property type="project" value="InterPro"/>
</dbReference>
<dbReference type="InterPro" id="IPR035973">
    <property type="entry name" value="Cyt_c_oxidase_su3-like_sf"/>
</dbReference>
<dbReference type="InterPro" id="IPR013833">
    <property type="entry name" value="Cyt_c_oxidase_su3_a-hlx"/>
</dbReference>
<name>A0A0K1PCA9_9BACT</name>
<dbReference type="EMBL" id="CP012332">
    <property type="protein sequence ID" value="AKU91051.1"/>
    <property type="molecule type" value="Genomic_DNA"/>
</dbReference>
<dbReference type="GO" id="GO:0022904">
    <property type="term" value="P:respiratory electron transport chain"/>
    <property type="evidence" value="ECO:0007669"/>
    <property type="project" value="InterPro"/>
</dbReference>
<dbReference type="STRING" id="1391653.AKJ08_1438"/>
<dbReference type="RefSeq" id="WP_050725422.1">
    <property type="nucleotide sequence ID" value="NZ_CP012332.1"/>
</dbReference>
<keyword evidence="3" id="KW-1185">Reference proteome</keyword>
<gene>
    <name evidence="2" type="ORF">AKJ08_1438</name>
</gene>
<evidence type="ECO:0000313" key="3">
    <source>
        <dbReference type="Proteomes" id="UP000055590"/>
    </source>
</evidence>
<feature type="transmembrane region" description="Helical" evidence="1">
    <location>
        <begin position="170"/>
        <end position="188"/>
    </location>
</feature>
<evidence type="ECO:0008006" key="4">
    <source>
        <dbReference type="Google" id="ProtNLM"/>
    </source>
</evidence>
<keyword evidence="1" id="KW-0472">Membrane</keyword>
<keyword evidence="1" id="KW-0812">Transmembrane</keyword>
<keyword evidence="1" id="KW-1133">Transmembrane helix</keyword>
<feature type="transmembrane region" description="Helical" evidence="1">
    <location>
        <begin position="125"/>
        <end position="150"/>
    </location>
</feature>
<dbReference type="SUPFAM" id="SSF81452">
    <property type="entry name" value="Cytochrome c oxidase subunit III-like"/>
    <property type="match status" value="1"/>
</dbReference>
<dbReference type="GO" id="GO:0004129">
    <property type="term" value="F:cytochrome-c oxidase activity"/>
    <property type="evidence" value="ECO:0007669"/>
    <property type="project" value="InterPro"/>
</dbReference>
<proteinExistence type="predicted"/>
<dbReference type="AlphaFoldDB" id="A0A0K1PCA9"/>
<organism evidence="2 3">
    <name type="scientific">Vulgatibacter incomptus</name>
    <dbReference type="NCBI Taxonomy" id="1391653"/>
    <lineage>
        <taxon>Bacteria</taxon>
        <taxon>Pseudomonadati</taxon>
        <taxon>Myxococcota</taxon>
        <taxon>Myxococcia</taxon>
        <taxon>Myxococcales</taxon>
        <taxon>Cystobacterineae</taxon>
        <taxon>Vulgatibacteraceae</taxon>
        <taxon>Vulgatibacter</taxon>
    </lineage>
</organism>
<feature type="transmembrane region" description="Helical" evidence="1">
    <location>
        <begin position="95"/>
        <end position="119"/>
    </location>
</feature>
<accession>A0A0K1PCA9</accession>
<feature type="transmembrane region" description="Helical" evidence="1">
    <location>
        <begin position="20"/>
        <end position="41"/>
    </location>
</feature>
<dbReference type="KEGG" id="vin:AKJ08_1438"/>
<protein>
    <recommendedName>
        <fullName evidence="4">Cytochrome b561 domain-containing protein</fullName>
    </recommendedName>
</protein>
<dbReference type="Gene3D" id="1.20.120.80">
    <property type="entry name" value="Cytochrome c oxidase, subunit III, four-helix bundle"/>
    <property type="match status" value="1"/>
</dbReference>